<sequence>MEGIAKVHVDAWKTTYKGIVPDACLDTLTYEEKITLWNQVLADSHQTVFMTENQKGKMISFTGGGKTKANKQESSGYLIAIYILKESRR</sequence>
<evidence type="ECO:0000313" key="1">
    <source>
        <dbReference type="EMBL" id="GER70228.1"/>
    </source>
</evidence>
<organism evidence="1 2">
    <name type="scientific">Weizmannia acidilactici</name>
    <dbReference type="NCBI Taxonomy" id="2607726"/>
    <lineage>
        <taxon>Bacteria</taxon>
        <taxon>Bacillati</taxon>
        <taxon>Bacillota</taxon>
        <taxon>Bacilli</taxon>
        <taxon>Bacillales</taxon>
        <taxon>Bacillaceae</taxon>
        <taxon>Heyndrickxia</taxon>
    </lineage>
</organism>
<keyword evidence="2" id="KW-1185">Reference proteome</keyword>
<protein>
    <submittedName>
        <fullName evidence="1">Uncharacterized protein</fullName>
    </submittedName>
</protein>
<proteinExistence type="predicted"/>
<reference evidence="1 2" key="1">
    <citation type="submission" date="2019-09" db="EMBL/GenBank/DDBJ databases">
        <title>Draft genome sequence of Bacillus sp. JC-7.</title>
        <authorList>
            <person name="Tanaka N."/>
            <person name="Shiwa Y."/>
            <person name="Fujita N."/>
            <person name="Tanasupawat S."/>
        </authorList>
    </citation>
    <scope>NUCLEOTIDE SEQUENCE [LARGE SCALE GENOMIC DNA]</scope>
    <source>
        <strain evidence="1 2">JC-7</strain>
    </source>
</reference>
<gene>
    <name evidence="1" type="ORF">BpJC7_15310</name>
</gene>
<dbReference type="Proteomes" id="UP000391919">
    <property type="component" value="Unassembled WGS sequence"/>
</dbReference>
<accession>A0A5J4JIE9</accession>
<dbReference type="Gene3D" id="3.40.630.30">
    <property type="match status" value="1"/>
</dbReference>
<evidence type="ECO:0000313" key="2">
    <source>
        <dbReference type="Proteomes" id="UP000391919"/>
    </source>
</evidence>
<name>A0A5J4JIE9_9BACI</name>
<dbReference type="RefSeq" id="WP_151681462.1">
    <property type="nucleotide sequence ID" value="NZ_BKZP01000008.1"/>
</dbReference>
<dbReference type="AlphaFoldDB" id="A0A5J4JIE9"/>
<comment type="caution">
    <text evidence="1">The sequence shown here is derived from an EMBL/GenBank/DDBJ whole genome shotgun (WGS) entry which is preliminary data.</text>
</comment>
<dbReference type="EMBL" id="BKZQ01000017">
    <property type="protein sequence ID" value="GER70228.1"/>
    <property type="molecule type" value="Genomic_DNA"/>
</dbReference>